<dbReference type="STRING" id="4232.A0A251TKJ5"/>
<dbReference type="PRINTS" id="PR00301">
    <property type="entry name" value="HEATSHOCK70"/>
</dbReference>
<organism evidence="5 6">
    <name type="scientific">Helianthus annuus</name>
    <name type="common">Common sunflower</name>
    <dbReference type="NCBI Taxonomy" id="4232"/>
    <lineage>
        <taxon>Eukaryota</taxon>
        <taxon>Viridiplantae</taxon>
        <taxon>Streptophyta</taxon>
        <taxon>Embryophyta</taxon>
        <taxon>Tracheophyta</taxon>
        <taxon>Spermatophyta</taxon>
        <taxon>Magnoliopsida</taxon>
        <taxon>eudicotyledons</taxon>
        <taxon>Gunneridae</taxon>
        <taxon>Pentapetalae</taxon>
        <taxon>asterids</taxon>
        <taxon>campanulids</taxon>
        <taxon>Asterales</taxon>
        <taxon>Asteraceae</taxon>
        <taxon>Asteroideae</taxon>
        <taxon>Heliantheae alliance</taxon>
        <taxon>Heliantheae</taxon>
        <taxon>Helianthus</taxon>
    </lineage>
</organism>
<dbReference type="GO" id="GO:0005524">
    <property type="term" value="F:ATP binding"/>
    <property type="evidence" value="ECO:0007669"/>
    <property type="project" value="UniProtKB-KW"/>
</dbReference>
<gene>
    <name evidence="5" type="ORF">HannXRQ_Chr10g0301171</name>
</gene>
<sequence length="132" mass="14625">MTLTHIQHHHIRLLFGLWICFNSAAHGFFSGSKMSQKVKVAAIGIDLGTTYSCAAVWFDRKKRVEVIPNEQGNNITPSCVAFNDTDLLVGEGAKNQIARSSTNTVFGKSFLLLVLQTFILIEKRCKTNPRSG</sequence>
<comment type="similarity">
    <text evidence="1">Belongs to the heat shock protein 70 family.</text>
</comment>
<dbReference type="GO" id="GO:0140662">
    <property type="term" value="F:ATP-dependent protein folding chaperone"/>
    <property type="evidence" value="ECO:0007669"/>
    <property type="project" value="InterPro"/>
</dbReference>
<accession>A0A251TKJ5</accession>
<keyword evidence="4" id="KW-0472">Membrane</keyword>
<dbReference type="PANTHER" id="PTHR19375">
    <property type="entry name" value="HEAT SHOCK PROTEIN 70KDA"/>
    <property type="match status" value="1"/>
</dbReference>
<dbReference type="EMBL" id="CM007899">
    <property type="protein sequence ID" value="OTG11657.1"/>
    <property type="molecule type" value="Genomic_DNA"/>
</dbReference>
<keyword evidence="3" id="KW-0067">ATP-binding</keyword>
<dbReference type="InterPro" id="IPR018181">
    <property type="entry name" value="Heat_shock_70_CS"/>
</dbReference>
<proteinExistence type="inferred from homology"/>
<evidence type="ECO:0000313" key="6">
    <source>
        <dbReference type="Proteomes" id="UP000215914"/>
    </source>
</evidence>
<keyword evidence="5" id="KW-0346">Stress response</keyword>
<keyword evidence="4" id="KW-1133">Transmembrane helix</keyword>
<dbReference type="FunFam" id="3.30.420.40:FF:000028">
    <property type="entry name" value="heat shock 70 kDa protein-like"/>
    <property type="match status" value="1"/>
</dbReference>
<evidence type="ECO:0000256" key="1">
    <source>
        <dbReference type="ARBA" id="ARBA00007381"/>
    </source>
</evidence>
<evidence type="ECO:0000256" key="4">
    <source>
        <dbReference type="SAM" id="Phobius"/>
    </source>
</evidence>
<name>A0A251TKJ5_HELAN</name>
<keyword evidence="4" id="KW-0812">Transmembrane</keyword>
<dbReference type="AlphaFoldDB" id="A0A251TKJ5"/>
<dbReference type="Gene3D" id="3.30.420.40">
    <property type="match status" value="1"/>
</dbReference>
<dbReference type="Proteomes" id="UP000215914">
    <property type="component" value="Chromosome 10"/>
</dbReference>
<dbReference type="Pfam" id="PF00012">
    <property type="entry name" value="HSP70"/>
    <property type="match status" value="1"/>
</dbReference>
<dbReference type="InterPro" id="IPR043129">
    <property type="entry name" value="ATPase_NBD"/>
</dbReference>
<protein>
    <submittedName>
        <fullName evidence="5">Putative heat shock protein 70 family</fullName>
    </submittedName>
</protein>
<keyword evidence="2" id="KW-0547">Nucleotide-binding</keyword>
<reference evidence="6" key="1">
    <citation type="journal article" date="2017" name="Nature">
        <title>The sunflower genome provides insights into oil metabolism, flowering and Asterid evolution.</title>
        <authorList>
            <person name="Badouin H."/>
            <person name="Gouzy J."/>
            <person name="Grassa C.J."/>
            <person name="Murat F."/>
            <person name="Staton S.E."/>
            <person name="Cottret L."/>
            <person name="Lelandais-Briere C."/>
            <person name="Owens G.L."/>
            <person name="Carrere S."/>
            <person name="Mayjonade B."/>
            <person name="Legrand L."/>
            <person name="Gill N."/>
            <person name="Kane N.C."/>
            <person name="Bowers J.E."/>
            <person name="Hubner S."/>
            <person name="Bellec A."/>
            <person name="Berard A."/>
            <person name="Berges H."/>
            <person name="Blanchet N."/>
            <person name="Boniface M.C."/>
            <person name="Brunel D."/>
            <person name="Catrice O."/>
            <person name="Chaidir N."/>
            <person name="Claudel C."/>
            <person name="Donnadieu C."/>
            <person name="Faraut T."/>
            <person name="Fievet G."/>
            <person name="Helmstetter N."/>
            <person name="King M."/>
            <person name="Knapp S.J."/>
            <person name="Lai Z."/>
            <person name="Le Paslier M.C."/>
            <person name="Lippi Y."/>
            <person name="Lorenzon L."/>
            <person name="Mandel J.R."/>
            <person name="Marage G."/>
            <person name="Marchand G."/>
            <person name="Marquand E."/>
            <person name="Bret-Mestries E."/>
            <person name="Morien E."/>
            <person name="Nambeesan S."/>
            <person name="Nguyen T."/>
            <person name="Pegot-Espagnet P."/>
            <person name="Pouilly N."/>
            <person name="Raftis F."/>
            <person name="Sallet E."/>
            <person name="Schiex T."/>
            <person name="Thomas J."/>
            <person name="Vandecasteele C."/>
            <person name="Vares D."/>
            <person name="Vear F."/>
            <person name="Vautrin S."/>
            <person name="Crespi M."/>
            <person name="Mangin B."/>
            <person name="Burke J.M."/>
            <person name="Salse J."/>
            <person name="Munos S."/>
            <person name="Vincourt P."/>
            <person name="Rieseberg L.H."/>
            <person name="Langlade N.B."/>
        </authorList>
    </citation>
    <scope>NUCLEOTIDE SEQUENCE [LARGE SCALE GENOMIC DNA]</scope>
    <source>
        <strain evidence="6">cv. SF193</strain>
    </source>
</reference>
<dbReference type="PROSITE" id="PS00297">
    <property type="entry name" value="HSP70_1"/>
    <property type="match status" value="1"/>
</dbReference>
<dbReference type="InterPro" id="IPR013126">
    <property type="entry name" value="Hsp_70_fam"/>
</dbReference>
<evidence type="ECO:0000256" key="3">
    <source>
        <dbReference type="ARBA" id="ARBA00022840"/>
    </source>
</evidence>
<dbReference type="InParanoid" id="A0A251TKJ5"/>
<evidence type="ECO:0000313" key="5">
    <source>
        <dbReference type="EMBL" id="OTG11657.1"/>
    </source>
</evidence>
<feature type="transmembrane region" description="Helical" evidence="4">
    <location>
        <begin position="12"/>
        <end position="29"/>
    </location>
</feature>
<dbReference type="SUPFAM" id="SSF53067">
    <property type="entry name" value="Actin-like ATPase domain"/>
    <property type="match status" value="1"/>
</dbReference>
<evidence type="ECO:0000256" key="2">
    <source>
        <dbReference type="ARBA" id="ARBA00022741"/>
    </source>
</evidence>
<keyword evidence="6" id="KW-1185">Reference proteome</keyword>